<evidence type="ECO:0000313" key="1">
    <source>
        <dbReference type="EMBL" id="KAJ1519210.1"/>
    </source>
</evidence>
<dbReference type="Gene3D" id="3.15.10.30">
    <property type="entry name" value="Haemolymph juvenile hormone binding protein"/>
    <property type="match status" value="1"/>
</dbReference>
<dbReference type="EMBL" id="JAPTSV010000244">
    <property type="protein sequence ID" value="KAJ1519210.1"/>
    <property type="molecule type" value="Genomic_DNA"/>
</dbReference>
<dbReference type="PANTHER" id="PTHR11008:SF32">
    <property type="entry name" value="CIRCADIAN CLOCK-CONTROLLED PROTEIN DAYWAKE-RELATED"/>
    <property type="match status" value="1"/>
</dbReference>
<protein>
    <submittedName>
        <fullName evidence="2">Uncharacterized protein</fullName>
    </submittedName>
</protein>
<organism evidence="2 3">
    <name type="scientific">Megalurothrips usitatus</name>
    <name type="common">bean blossom thrips</name>
    <dbReference type="NCBI Taxonomy" id="439358"/>
    <lineage>
        <taxon>Eukaryota</taxon>
        <taxon>Metazoa</taxon>
        <taxon>Ecdysozoa</taxon>
        <taxon>Arthropoda</taxon>
        <taxon>Hexapoda</taxon>
        <taxon>Insecta</taxon>
        <taxon>Pterygota</taxon>
        <taxon>Neoptera</taxon>
        <taxon>Paraneoptera</taxon>
        <taxon>Thysanoptera</taxon>
        <taxon>Terebrantia</taxon>
        <taxon>Thripoidea</taxon>
        <taxon>Thripidae</taxon>
        <taxon>Megalurothrips</taxon>
    </lineage>
</organism>
<accession>A0AAV7XNA0</accession>
<evidence type="ECO:0000313" key="3">
    <source>
        <dbReference type="Proteomes" id="UP001075354"/>
    </source>
</evidence>
<sequence length="179" mass="19776">MSIKSQSNGILLNVTWKPASIYGLPDATLYNTKMSFEKKTMSFDVALPSLTLSGPHKVTGRILLLPITGSGPSKIVLTNATLHIAMNWPIHVGADGKEYVSVGDGEVKITRCDLLEIELQGLFNGHKVLGAEMNKILNQNWRLLHQELSPSVANRIFEEFRKVIEILLKNVPVTDLFAP</sequence>
<keyword evidence="3" id="KW-1185">Reference proteome</keyword>
<name>A0AAV7XNA0_9NEOP</name>
<dbReference type="AlphaFoldDB" id="A0AAV7XNA0"/>
<dbReference type="GO" id="GO:0005615">
    <property type="term" value="C:extracellular space"/>
    <property type="evidence" value="ECO:0007669"/>
    <property type="project" value="TreeGrafter"/>
</dbReference>
<reference evidence="2" key="1">
    <citation type="submission" date="2022-12" db="EMBL/GenBank/DDBJ databases">
        <title>Chromosome-level genome assembly of the bean flower thrips Megalurothrips usitatus.</title>
        <authorList>
            <person name="Ma L."/>
            <person name="Liu Q."/>
            <person name="Li H."/>
            <person name="Cai W."/>
        </authorList>
    </citation>
    <scope>NUCLEOTIDE SEQUENCE</scope>
    <source>
        <strain evidence="2">Cailab_2022a</strain>
    </source>
</reference>
<dbReference type="SMART" id="SM00700">
    <property type="entry name" value="JHBP"/>
    <property type="match status" value="1"/>
</dbReference>
<comment type="caution">
    <text evidence="2">The sequence shown here is derived from an EMBL/GenBank/DDBJ whole genome shotgun (WGS) entry which is preliminary data.</text>
</comment>
<gene>
    <name evidence="2" type="ORF">ONE63_009535</name>
    <name evidence="1" type="ORF">ONE63_011184</name>
</gene>
<dbReference type="EMBL" id="JAPTSV010000007">
    <property type="protein sequence ID" value="KAJ1526397.1"/>
    <property type="molecule type" value="Genomic_DNA"/>
</dbReference>
<dbReference type="InterPro" id="IPR038606">
    <property type="entry name" value="To_sf"/>
</dbReference>
<dbReference type="Pfam" id="PF06585">
    <property type="entry name" value="JHBP"/>
    <property type="match status" value="1"/>
</dbReference>
<dbReference type="InterPro" id="IPR010562">
    <property type="entry name" value="Haemolymph_juvenile_hormone-bd"/>
</dbReference>
<dbReference type="PANTHER" id="PTHR11008">
    <property type="entry name" value="PROTEIN TAKEOUT-LIKE PROTEIN"/>
    <property type="match status" value="1"/>
</dbReference>
<evidence type="ECO:0000313" key="2">
    <source>
        <dbReference type="EMBL" id="KAJ1526397.1"/>
    </source>
</evidence>
<dbReference type="Proteomes" id="UP001075354">
    <property type="component" value="Chromosome 7"/>
</dbReference>
<proteinExistence type="predicted"/>